<proteinExistence type="inferred from homology"/>
<dbReference type="CDD" id="cd05233">
    <property type="entry name" value="SDR_c"/>
    <property type="match status" value="1"/>
</dbReference>
<dbReference type="Gene3D" id="3.40.50.720">
    <property type="entry name" value="NAD(P)-binding Rossmann-like Domain"/>
    <property type="match status" value="1"/>
</dbReference>
<accession>A0A922P1C0</accession>
<evidence type="ECO:0000256" key="2">
    <source>
        <dbReference type="ARBA" id="ARBA00023002"/>
    </source>
</evidence>
<evidence type="ECO:0000256" key="1">
    <source>
        <dbReference type="ARBA" id="ARBA00006484"/>
    </source>
</evidence>
<dbReference type="OrthoDB" id="335726at2"/>
<evidence type="ECO:0000313" key="4">
    <source>
        <dbReference type="Proteomes" id="UP000052167"/>
    </source>
</evidence>
<gene>
    <name evidence="3" type="ORF">GV68_13505</name>
</gene>
<dbReference type="SUPFAM" id="SSF51735">
    <property type="entry name" value="NAD(P)-binding Rossmann-fold domains"/>
    <property type="match status" value="1"/>
</dbReference>
<keyword evidence="4" id="KW-1185">Reference proteome</keyword>
<dbReference type="AlphaFoldDB" id="A0A922P1C0"/>
<dbReference type="Proteomes" id="UP000052167">
    <property type="component" value="Unassembled WGS sequence"/>
</dbReference>
<protein>
    <submittedName>
        <fullName evidence="3">Short-chain dehydrogenase</fullName>
    </submittedName>
</protein>
<dbReference type="GO" id="GO:0016020">
    <property type="term" value="C:membrane"/>
    <property type="evidence" value="ECO:0007669"/>
    <property type="project" value="TreeGrafter"/>
</dbReference>
<name>A0A922P1C0_9HYPH</name>
<comment type="caution">
    <text evidence="3">The sequence shown here is derived from an EMBL/GenBank/DDBJ whole genome shotgun (WGS) entry which is preliminary data.</text>
</comment>
<dbReference type="PANTHER" id="PTHR44196">
    <property type="entry name" value="DEHYDROGENASE/REDUCTASE SDR FAMILY MEMBER 7B"/>
    <property type="match status" value="1"/>
</dbReference>
<dbReference type="Pfam" id="PF00106">
    <property type="entry name" value="adh_short"/>
    <property type="match status" value="1"/>
</dbReference>
<dbReference type="InterPro" id="IPR036291">
    <property type="entry name" value="NAD(P)-bd_dom_sf"/>
</dbReference>
<dbReference type="GO" id="GO:0016491">
    <property type="term" value="F:oxidoreductase activity"/>
    <property type="evidence" value="ECO:0007669"/>
    <property type="project" value="UniProtKB-KW"/>
</dbReference>
<dbReference type="NCBIfam" id="NF005489">
    <property type="entry name" value="PRK07102.1"/>
    <property type="match status" value="1"/>
</dbReference>
<comment type="similarity">
    <text evidence="1">Belongs to the short-chain dehydrogenases/reductases (SDR) family.</text>
</comment>
<organism evidence="3 4">
    <name type="scientific">Pseudorhizobium pelagicum</name>
    <dbReference type="NCBI Taxonomy" id="1509405"/>
    <lineage>
        <taxon>Bacteria</taxon>
        <taxon>Pseudomonadati</taxon>
        <taxon>Pseudomonadota</taxon>
        <taxon>Alphaproteobacteria</taxon>
        <taxon>Hyphomicrobiales</taxon>
        <taxon>Rhizobiaceae</taxon>
        <taxon>Rhizobium/Agrobacterium group</taxon>
        <taxon>Pseudorhizobium</taxon>
    </lineage>
</organism>
<dbReference type="PRINTS" id="PR00081">
    <property type="entry name" value="GDHRDH"/>
</dbReference>
<keyword evidence="2" id="KW-0560">Oxidoreductase</keyword>
<dbReference type="InterPro" id="IPR002347">
    <property type="entry name" value="SDR_fam"/>
</dbReference>
<sequence>MTRTGKSVLLLGATSDIGRATALTYAQAGWDVQLAGRNLEAVQREADDIGTQSGATVSVHRLDILDSEQFEDFLAGLPALPDTVVCAVGELGEQPRAEKDVEHARIVMRTNFEGPALLLGLLAERFAARGSGAIVGISSVAGDRGRASNYVYGAAKAGFTAFLSGLRNRLARAGVRVVTIKPGFVRTRMTAGMKLPGPLTAEPKEVAAAIFAAAEAKTRRDVIYVRGIWWPLMTVIRSIPEPLFKKLRL</sequence>
<dbReference type="PANTHER" id="PTHR44196:SF1">
    <property type="entry name" value="DEHYDROGENASE_REDUCTASE SDR FAMILY MEMBER 7B"/>
    <property type="match status" value="1"/>
</dbReference>
<reference evidence="3 4" key="1">
    <citation type="submission" date="2014-06" db="EMBL/GenBank/DDBJ databases">
        <title>Rhizobium pelagicum/R2-400B4.</title>
        <authorList>
            <person name="Kimes N.E."/>
            <person name="Lopez-Perez M."/>
        </authorList>
    </citation>
    <scope>NUCLEOTIDE SEQUENCE [LARGE SCALE GENOMIC DNA]</scope>
    <source>
        <strain evidence="3 4">R2-400B4</strain>
    </source>
</reference>
<dbReference type="RefSeq" id="WP_037168363.1">
    <property type="nucleotide sequence ID" value="NZ_CAJXID010000019.1"/>
</dbReference>
<dbReference type="EMBL" id="JOKJ01000026">
    <property type="protein sequence ID" value="KEQ04258.1"/>
    <property type="molecule type" value="Genomic_DNA"/>
</dbReference>
<evidence type="ECO:0000313" key="3">
    <source>
        <dbReference type="EMBL" id="KEQ04258.1"/>
    </source>
</evidence>